<organism evidence="1 2">
    <name type="scientific">Halteria grandinella</name>
    <dbReference type="NCBI Taxonomy" id="5974"/>
    <lineage>
        <taxon>Eukaryota</taxon>
        <taxon>Sar</taxon>
        <taxon>Alveolata</taxon>
        <taxon>Ciliophora</taxon>
        <taxon>Intramacronucleata</taxon>
        <taxon>Spirotrichea</taxon>
        <taxon>Stichotrichia</taxon>
        <taxon>Sporadotrichida</taxon>
        <taxon>Halteriidae</taxon>
        <taxon>Halteria</taxon>
    </lineage>
</organism>
<sequence>MNKTLEVVAQGKNIVTHGPHLWVSKLLHQRGPLSSSKIWEEFLKDPSVEKELIQSKSFLKERILKQMLVQGKVQKAMALDMPTFKRGGWQVVPHKAFKNVAPDVLANMTPMPVLQREDYKEFLRNNGIPYEF</sequence>
<dbReference type="EMBL" id="RRYP01003303">
    <property type="protein sequence ID" value="TNV83932.1"/>
    <property type="molecule type" value="Genomic_DNA"/>
</dbReference>
<accession>A0A8J8NXM0</accession>
<comment type="caution">
    <text evidence="1">The sequence shown here is derived from an EMBL/GenBank/DDBJ whole genome shotgun (WGS) entry which is preliminary data.</text>
</comment>
<gene>
    <name evidence="1" type="ORF">FGO68_gene17371</name>
</gene>
<evidence type="ECO:0000313" key="2">
    <source>
        <dbReference type="Proteomes" id="UP000785679"/>
    </source>
</evidence>
<dbReference type="AlphaFoldDB" id="A0A8J8NXM0"/>
<dbReference type="OrthoDB" id="309674at2759"/>
<proteinExistence type="predicted"/>
<keyword evidence="2" id="KW-1185">Reference proteome</keyword>
<name>A0A8J8NXM0_HALGN</name>
<reference evidence="1" key="1">
    <citation type="submission" date="2019-06" db="EMBL/GenBank/DDBJ databases">
        <authorList>
            <person name="Zheng W."/>
        </authorList>
    </citation>
    <scope>NUCLEOTIDE SEQUENCE</scope>
    <source>
        <strain evidence="1">QDHG01</strain>
    </source>
</reference>
<dbReference type="Proteomes" id="UP000785679">
    <property type="component" value="Unassembled WGS sequence"/>
</dbReference>
<evidence type="ECO:0000313" key="1">
    <source>
        <dbReference type="EMBL" id="TNV83932.1"/>
    </source>
</evidence>
<protein>
    <submittedName>
        <fullName evidence="1">Uncharacterized protein</fullName>
    </submittedName>
</protein>